<dbReference type="OrthoDB" id="10690181at2759"/>
<sequence length="454" mass="51971">MAEPKLHLSLMDRSIKNPKLRTRLRDFLHSATRDLENLHLIAPTPPPTMGDIPWPAAIALRQYHECESHASETHWLHRLQHASLCSPNVHSTNASWATWMCLDAWHKRVLQRLSSSPSRDPESWLREVILPRLRQLYLLLDHLAPLLDACPSVQGRELAPILEHLRYIELRYLVAYGMTVSYAELRRAQDRYAARLAHEFARDSLAILSPYSSQLHNKTLAVDQVLNIAQAAAQTPPGDILSRLADCIRHPWKAKQVWWRRASEDVFQNSQRRWALDTFAGCMLDAPPPALRNNHTAPPPVQETDLLGCDSHPSPFLRTWFAHSSYMPLHHAATASDRHRVGGIVGSWFVNANHQDLLERPGLLHVLRRRLVRRPDEKTPRRATVLEMGWLRPRCVRWWKERVWEEEDDGQSAFREILADDQVDGEGGGSGQCREIMYDDRNGGNGSGECVYEG</sequence>
<keyword evidence="3" id="KW-1185">Reference proteome</keyword>
<name>A0A6A6F3H0_9PEZI</name>
<organism evidence="2 3">
    <name type="scientific">Cercospora zeae-maydis SCOH1-5</name>
    <dbReference type="NCBI Taxonomy" id="717836"/>
    <lineage>
        <taxon>Eukaryota</taxon>
        <taxon>Fungi</taxon>
        <taxon>Dikarya</taxon>
        <taxon>Ascomycota</taxon>
        <taxon>Pezizomycotina</taxon>
        <taxon>Dothideomycetes</taxon>
        <taxon>Dothideomycetidae</taxon>
        <taxon>Mycosphaerellales</taxon>
        <taxon>Mycosphaerellaceae</taxon>
        <taxon>Cercospora</taxon>
    </lineage>
</organism>
<dbReference type="Proteomes" id="UP000799539">
    <property type="component" value="Unassembled WGS sequence"/>
</dbReference>
<evidence type="ECO:0000256" key="1">
    <source>
        <dbReference type="SAM" id="MobiDB-lite"/>
    </source>
</evidence>
<feature type="region of interest" description="Disordered" evidence="1">
    <location>
        <begin position="424"/>
        <end position="454"/>
    </location>
</feature>
<dbReference type="EMBL" id="ML992695">
    <property type="protein sequence ID" value="KAF2208286.1"/>
    <property type="molecule type" value="Genomic_DNA"/>
</dbReference>
<evidence type="ECO:0000313" key="3">
    <source>
        <dbReference type="Proteomes" id="UP000799539"/>
    </source>
</evidence>
<accession>A0A6A6F3H0</accession>
<protein>
    <submittedName>
        <fullName evidence="2">Uncharacterized protein</fullName>
    </submittedName>
</protein>
<dbReference type="AlphaFoldDB" id="A0A6A6F3H0"/>
<proteinExistence type="predicted"/>
<gene>
    <name evidence="2" type="ORF">CERZMDRAFT_91609</name>
</gene>
<reference evidence="2" key="1">
    <citation type="journal article" date="2020" name="Stud. Mycol.">
        <title>101 Dothideomycetes genomes: a test case for predicting lifestyles and emergence of pathogens.</title>
        <authorList>
            <person name="Haridas S."/>
            <person name="Albert R."/>
            <person name="Binder M."/>
            <person name="Bloem J."/>
            <person name="Labutti K."/>
            <person name="Salamov A."/>
            <person name="Andreopoulos B."/>
            <person name="Baker S."/>
            <person name="Barry K."/>
            <person name="Bills G."/>
            <person name="Bluhm B."/>
            <person name="Cannon C."/>
            <person name="Castanera R."/>
            <person name="Culley D."/>
            <person name="Daum C."/>
            <person name="Ezra D."/>
            <person name="Gonzalez J."/>
            <person name="Henrissat B."/>
            <person name="Kuo A."/>
            <person name="Liang C."/>
            <person name="Lipzen A."/>
            <person name="Lutzoni F."/>
            <person name="Magnuson J."/>
            <person name="Mondo S."/>
            <person name="Nolan M."/>
            <person name="Ohm R."/>
            <person name="Pangilinan J."/>
            <person name="Park H.-J."/>
            <person name="Ramirez L."/>
            <person name="Alfaro M."/>
            <person name="Sun H."/>
            <person name="Tritt A."/>
            <person name="Yoshinaga Y."/>
            <person name="Zwiers L.-H."/>
            <person name="Turgeon B."/>
            <person name="Goodwin S."/>
            <person name="Spatafora J."/>
            <person name="Crous P."/>
            <person name="Grigoriev I."/>
        </authorList>
    </citation>
    <scope>NUCLEOTIDE SEQUENCE</scope>
    <source>
        <strain evidence="2">SCOH1-5</strain>
    </source>
</reference>
<evidence type="ECO:0000313" key="2">
    <source>
        <dbReference type="EMBL" id="KAF2208286.1"/>
    </source>
</evidence>